<dbReference type="Gene3D" id="3.30.450.180">
    <property type="match status" value="1"/>
</dbReference>
<organism evidence="3 4">
    <name type="scientific">Streptomyces liliifuscus</name>
    <dbReference type="NCBI Taxonomy" id="2797636"/>
    <lineage>
        <taxon>Bacteria</taxon>
        <taxon>Bacillati</taxon>
        <taxon>Actinomycetota</taxon>
        <taxon>Actinomycetes</taxon>
        <taxon>Kitasatosporales</taxon>
        <taxon>Streptomycetaceae</taxon>
        <taxon>Streptomyces</taxon>
    </lineage>
</organism>
<dbReference type="Pfam" id="PF17765">
    <property type="entry name" value="MLTR_LBD"/>
    <property type="match status" value="1"/>
</dbReference>
<gene>
    <name evidence="3" type="ORF">JEQ17_02455</name>
</gene>
<protein>
    <submittedName>
        <fullName evidence="3">Helix-turn-helix domain-containing protein</fullName>
    </submittedName>
</protein>
<keyword evidence="4" id="KW-1185">Reference proteome</keyword>
<evidence type="ECO:0000313" key="4">
    <source>
        <dbReference type="Proteomes" id="UP000595636"/>
    </source>
</evidence>
<dbReference type="EMBL" id="CP066831">
    <property type="protein sequence ID" value="QQM38446.1"/>
    <property type="molecule type" value="Genomic_DNA"/>
</dbReference>
<dbReference type="SUPFAM" id="SSF47413">
    <property type="entry name" value="lambda repressor-like DNA-binding domains"/>
    <property type="match status" value="1"/>
</dbReference>
<feature type="domain" description="HTH cro/C1-type" evidence="2">
    <location>
        <begin position="35"/>
        <end position="82"/>
    </location>
</feature>
<accession>A0A7T7HZV3</accession>
<dbReference type="Gene3D" id="1.10.260.40">
    <property type="entry name" value="lambda repressor-like DNA-binding domains"/>
    <property type="match status" value="1"/>
</dbReference>
<sequence>MERNEGLGDFLRARRAALDPQQLGIRDAAPRRVPGLRREELAALAGVSVDYYTRLEQGRPITPSEAVLDALADALQLDPAERSYLHAVARRPATSRRRTPRTVQKVRPGVHALLARLGDTPAFVLGRRTDILASNRMARALLADFGAMPVRDRNAVRWVILDEAARSLFAQDWEKAASMFVGTLRMDAARHPDDTRTAELVGELSMKSDRFLRWWAGQKVVEPSHGTKTLHHPIVGRLTLRTEALTFPGDPDQTLFTFLADPGSPSDEALTVLSAWATDHARSDASTPDTSKTPRTTPYA</sequence>
<dbReference type="GO" id="GO:0003677">
    <property type="term" value="F:DNA binding"/>
    <property type="evidence" value="ECO:0007669"/>
    <property type="project" value="InterPro"/>
</dbReference>
<dbReference type="InterPro" id="IPR010982">
    <property type="entry name" value="Lambda_DNA-bd_dom_sf"/>
</dbReference>
<dbReference type="PANTHER" id="PTHR35010:SF2">
    <property type="entry name" value="BLL4672 PROTEIN"/>
    <property type="match status" value="1"/>
</dbReference>
<dbReference type="RefSeq" id="WP_200393615.1">
    <property type="nucleotide sequence ID" value="NZ_CP066831.1"/>
</dbReference>
<evidence type="ECO:0000256" key="1">
    <source>
        <dbReference type="SAM" id="MobiDB-lite"/>
    </source>
</evidence>
<evidence type="ECO:0000259" key="2">
    <source>
        <dbReference type="PROSITE" id="PS50943"/>
    </source>
</evidence>
<feature type="compositionally biased region" description="Polar residues" evidence="1">
    <location>
        <begin position="284"/>
        <end position="300"/>
    </location>
</feature>
<dbReference type="Proteomes" id="UP000595636">
    <property type="component" value="Chromosome"/>
</dbReference>
<dbReference type="CDD" id="cd00093">
    <property type="entry name" value="HTH_XRE"/>
    <property type="match status" value="1"/>
</dbReference>
<dbReference type="PROSITE" id="PS50943">
    <property type="entry name" value="HTH_CROC1"/>
    <property type="match status" value="1"/>
</dbReference>
<dbReference type="InterPro" id="IPR041413">
    <property type="entry name" value="MLTR_LBD"/>
</dbReference>
<proteinExistence type="predicted"/>
<dbReference type="InterPro" id="IPR001387">
    <property type="entry name" value="Cro/C1-type_HTH"/>
</dbReference>
<dbReference type="SMART" id="SM00530">
    <property type="entry name" value="HTH_XRE"/>
    <property type="match status" value="1"/>
</dbReference>
<dbReference type="Pfam" id="PF13560">
    <property type="entry name" value="HTH_31"/>
    <property type="match status" value="1"/>
</dbReference>
<dbReference type="PANTHER" id="PTHR35010">
    <property type="entry name" value="BLL4672 PROTEIN-RELATED"/>
    <property type="match status" value="1"/>
</dbReference>
<reference evidence="3 4" key="1">
    <citation type="submission" date="2020-12" db="EMBL/GenBank/DDBJ databases">
        <title>A novel species.</title>
        <authorList>
            <person name="Li K."/>
        </authorList>
    </citation>
    <scope>NUCLEOTIDE SEQUENCE [LARGE SCALE GENOMIC DNA]</scope>
    <source>
        <strain evidence="3 4">ZYC-3</strain>
    </source>
</reference>
<feature type="region of interest" description="Disordered" evidence="1">
    <location>
        <begin position="279"/>
        <end position="300"/>
    </location>
</feature>
<dbReference type="AlphaFoldDB" id="A0A7T7HZV3"/>
<evidence type="ECO:0000313" key="3">
    <source>
        <dbReference type="EMBL" id="QQM38446.1"/>
    </source>
</evidence>
<dbReference type="KEGG" id="slf:JEQ17_02455"/>
<name>A0A7T7HZV3_9ACTN</name>